<proteinExistence type="predicted"/>
<dbReference type="GO" id="GO:0009055">
    <property type="term" value="F:electron transfer activity"/>
    <property type="evidence" value="ECO:0007669"/>
    <property type="project" value="TreeGrafter"/>
</dbReference>
<dbReference type="AlphaFoldDB" id="A0A858RIP1"/>
<dbReference type="EMBL" id="CP051774">
    <property type="protein sequence ID" value="QJE96090.1"/>
    <property type="molecule type" value="Genomic_DNA"/>
</dbReference>
<evidence type="ECO:0000313" key="4">
    <source>
        <dbReference type="Proteomes" id="UP000501812"/>
    </source>
</evidence>
<dbReference type="KEGG" id="luo:HHL09_09935"/>
<sequence>MGQVLVIFAHPAFQRSRVNRALVAAARRTEGVTVHDLYETYPDFLIDVRDEQVLLENHHSVVFQHPFFWYSSPALVKEWLDLVLQYRWAYGEGGTALRGKIMAQAISAGGPEDAYHRGGYNHFSVRELLAPFEQTARLCGMGYAEAFTVHASNQLDDPSLADVAHRYSAWLGSLRDGTLPLWLPPP</sequence>
<accession>A0A858RIP1</accession>
<dbReference type="GO" id="GO:0010181">
    <property type="term" value="F:FMN binding"/>
    <property type="evidence" value="ECO:0007669"/>
    <property type="project" value="TreeGrafter"/>
</dbReference>
<dbReference type="GO" id="GO:0003955">
    <property type="term" value="F:NAD(P)H dehydrogenase (quinone) activity"/>
    <property type="evidence" value="ECO:0007669"/>
    <property type="project" value="TreeGrafter"/>
</dbReference>
<dbReference type="InterPro" id="IPR029039">
    <property type="entry name" value="Flavoprotein-like_sf"/>
</dbReference>
<evidence type="ECO:0000256" key="1">
    <source>
        <dbReference type="ARBA" id="ARBA00023002"/>
    </source>
</evidence>
<evidence type="ECO:0000313" key="3">
    <source>
        <dbReference type="EMBL" id="QJE96090.1"/>
    </source>
</evidence>
<keyword evidence="1" id="KW-0560">Oxidoreductase</keyword>
<keyword evidence="4" id="KW-1185">Reference proteome</keyword>
<dbReference type="InterPro" id="IPR046980">
    <property type="entry name" value="KefG/KefF"/>
</dbReference>
<reference evidence="3 4" key="1">
    <citation type="submission" date="2020-04" db="EMBL/GenBank/DDBJ databases">
        <title>Luteolibacter sp. G-1-1-1 isolated from soil.</title>
        <authorList>
            <person name="Dahal R.H."/>
        </authorList>
    </citation>
    <scope>NUCLEOTIDE SEQUENCE [LARGE SCALE GENOMIC DNA]</scope>
    <source>
        <strain evidence="3 4">G-1-1-1</strain>
    </source>
</reference>
<organism evidence="3 4">
    <name type="scientific">Luteolibacter luteus</name>
    <dbReference type="NCBI Taxonomy" id="2728835"/>
    <lineage>
        <taxon>Bacteria</taxon>
        <taxon>Pseudomonadati</taxon>
        <taxon>Verrucomicrobiota</taxon>
        <taxon>Verrucomicrobiia</taxon>
        <taxon>Verrucomicrobiales</taxon>
        <taxon>Verrucomicrobiaceae</taxon>
        <taxon>Luteolibacter</taxon>
    </lineage>
</organism>
<dbReference type="SUPFAM" id="SSF52218">
    <property type="entry name" value="Flavoproteins"/>
    <property type="match status" value="1"/>
</dbReference>
<feature type="domain" description="Flavodoxin-like fold" evidence="2">
    <location>
        <begin position="4"/>
        <end position="170"/>
    </location>
</feature>
<dbReference type="Gene3D" id="3.40.50.360">
    <property type="match status" value="1"/>
</dbReference>
<evidence type="ECO:0000259" key="2">
    <source>
        <dbReference type="Pfam" id="PF02525"/>
    </source>
</evidence>
<name>A0A858RIP1_9BACT</name>
<gene>
    <name evidence="3" type="ORF">HHL09_09935</name>
</gene>
<dbReference type="Proteomes" id="UP000501812">
    <property type="component" value="Chromosome"/>
</dbReference>
<dbReference type="PANTHER" id="PTHR47307">
    <property type="entry name" value="GLUTATHIONE-REGULATED POTASSIUM-EFFLUX SYSTEM ANCILLARY PROTEIN KEFG"/>
    <property type="match status" value="1"/>
</dbReference>
<dbReference type="Pfam" id="PF02525">
    <property type="entry name" value="Flavodoxin_2"/>
    <property type="match status" value="1"/>
</dbReference>
<dbReference type="PANTHER" id="PTHR47307:SF1">
    <property type="entry name" value="GLUTATHIONE-REGULATED POTASSIUM-EFFLUX SYSTEM ANCILLARY PROTEIN KEFG"/>
    <property type="match status" value="1"/>
</dbReference>
<dbReference type="InterPro" id="IPR003680">
    <property type="entry name" value="Flavodoxin_fold"/>
</dbReference>
<protein>
    <submittedName>
        <fullName evidence="3">NAD(P)H oxidoreductase</fullName>
    </submittedName>
</protein>
<dbReference type="RefSeq" id="WP_169454478.1">
    <property type="nucleotide sequence ID" value="NZ_CP051774.1"/>
</dbReference>